<name>A0ABR1Y2A3_9PEZI</name>
<dbReference type="EMBL" id="JBBWUH010000002">
    <property type="protein sequence ID" value="KAK8175296.1"/>
    <property type="molecule type" value="Genomic_DNA"/>
</dbReference>
<gene>
    <name evidence="1" type="ORF">IWX90DRAFT_106161</name>
</gene>
<comment type="caution">
    <text evidence="1">The sequence shown here is derived from an EMBL/GenBank/DDBJ whole genome shotgun (WGS) entry which is preliminary data.</text>
</comment>
<keyword evidence="2" id="KW-1185">Reference proteome</keyword>
<reference evidence="1 2" key="1">
    <citation type="journal article" date="2022" name="G3 (Bethesda)">
        <title>Enemy or ally: a genomic approach to elucidate the lifestyle of Phyllosticta citrichinaensis.</title>
        <authorList>
            <person name="Buijs V.A."/>
            <person name="Groenewald J.Z."/>
            <person name="Haridas S."/>
            <person name="LaButti K.M."/>
            <person name="Lipzen A."/>
            <person name="Martin F.M."/>
            <person name="Barry K."/>
            <person name="Grigoriev I.V."/>
            <person name="Crous P.W."/>
            <person name="Seidl M.F."/>
        </authorList>
    </citation>
    <scope>NUCLEOTIDE SEQUENCE [LARGE SCALE GENOMIC DNA]</scope>
    <source>
        <strain evidence="1 2">CBS 129764</strain>
    </source>
</reference>
<accession>A0ABR1Y2A3</accession>
<protein>
    <submittedName>
        <fullName evidence="1">Uncharacterized protein</fullName>
    </submittedName>
</protein>
<evidence type="ECO:0000313" key="2">
    <source>
        <dbReference type="Proteomes" id="UP001456524"/>
    </source>
</evidence>
<evidence type="ECO:0000313" key="1">
    <source>
        <dbReference type="EMBL" id="KAK8175296.1"/>
    </source>
</evidence>
<organism evidence="1 2">
    <name type="scientific">Phyllosticta citrichinensis</name>
    <dbReference type="NCBI Taxonomy" id="1130410"/>
    <lineage>
        <taxon>Eukaryota</taxon>
        <taxon>Fungi</taxon>
        <taxon>Dikarya</taxon>
        <taxon>Ascomycota</taxon>
        <taxon>Pezizomycotina</taxon>
        <taxon>Dothideomycetes</taxon>
        <taxon>Dothideomycetes incertae sedis</taxon>
        <taxon>Botryosphaeriales</taxon>
        <taxon>Phyllostictaceae</taxon>
        <taxon>Phyllosticta</taxon>
    </lineage>
</organism>
<proteinExistence type="predicted"/>
<sequence length="142" mass="15462">MAPLGVLTAVVSAVRAGGTPSLRAFIGRAQEGGANVEIELFSSTSRDVCEMYSNGGISRVLGRPKIIEIVQDTRATNDEFYNGGNAGLYSFKDYIQRERGQSDWKETTLDNSLRYRKRLGTEKASDTLPSGFAPNPNLSLNI</sequence>
<dbReference type="Proteomes" id="UP001456524">
    <property type="component" value="Unassembled WGS sequence"/>
</dbReference>